<dbReference type="AlphaFoldDB" id="A0A7W8X6T4"/>
<organism evidence="1 2">
    <name type="scientific">Rhizobium giardinii</name>
    <dbReference type="NCBI Taxonomy" id="56731"/>
    <lineage>
        <taxon>Bacteria</taxon>
        <taxon>Pseudomonadati</taxon>
        <taxon>Pseudomonadota</taxon>
        <taxon>Alphaproteobacteria</taxon>
        <taxon>Hyphomicrobiales</taxon>
        <taxon>Rhizobiaceae</taxon>
        <taxon>Rhizobium/Agrobacterium group</taxon>
        <taxon>Rhizobium</taxon>
    </lineage>
</organism>
<evidence type="ECO:0008006" key="3">
    <source>
        <dbReference type="Google" id="ProtNLM"/>
    </source>
</evidence>
<gene>
    <name evidence="1" type="ORF">GGD55_000438</name>
</gene>
<comment type="caution">
    <text evidence="1">The sequence shown here is derived from an EMBL/GenBank/DDBJ whole genome shotgun (WGS) entry which is preliminary data.</text>
</comment>
<dbReference type="RefSeq" id="WP_018324083.1">
    <property type="nucleotide sequence ID" value="NZ_JACHBK010000001.1"/>
</dbReference>
<dbReference type="EMBL" id="JACHBK010000001">
    <property type="protein sequence ID" value="MBB5533777.1"/>
    <property type="molecule type" value="Genomic_DNA"/>
</dbReference>
<dbReference type="Proteomes" id="UP000585507">
    <property type="component" value="Unassembled WGS sequence"/>
</dbReference>
<reference evidence="1 2" key="1">
    <citation type="submission" date="2020-08" db="EMBL/GenBank/DDBJ databases">
        <title>Genomic Encyclopedia of Type Strains, Phase IV (KMG-V): Genome sequencing to study the core and pangenomes of soil and plant-associated prokaryotes.</title>
        <authorList>
            <person name="Whitman W."/>
        </authorList>
    </citation>
    <scope>NUCLEOTIDE SEQUENCE [LARGE SCALE GENOMIC DNA]</scope>
    <source>
        <strain evidence="1 2">SEMIA 4084</strain>
    </source>
</reference>
<accession>A0A7W8X6T4</accession>
<sequence>MTKLSICIPVETAAQDALPLVTAILENRSADIEIVLAKPADIALSDALLGAVASDGRVRIADTGRETTRQLLWRHAVAATAGDWVTLVNPGDMLESDLSVMVTFLETSSPGTDALAWNAFQIDPHAEPGKASSVAIPTSYHISTLDKTAMLKAFFTWEGSLNSPKMPFGLFHAAIRRPLVDTILQQPEPQDWSTPVPQYEWAAKVLLFANELAFSARPMSVISTTPFIPRPPLHPWNFPFHAGLGLTGAVAEAQFHVLRELGTPWTGGGQAFVRALVIDCMMETDRASYTNKGNAYFAALTEFEGGHLAPLFRPEFHEVRAKDTRRGLHNGALLIDRFVGGAQTPAEFYAIAKKMMAPIGLICGGALRDKDGKAA</sequence>
<name>A0A7W8X6T4_9HYPH</name>
<keyword evidence="2" id="KW-1185">Reference proteome</keyword>
<evidence type="ECO:0000313" key="1">
    <source>
        <dbReference type="EMBL" id="MBB5533777.1"/>
    </source>
</evidence>
<evidence type="ECO:0000313" key="2">
    <source>
        <dbReference type="Proteomes" id="UP000585507"/>
    </source>
</evidence>
<protein>
    <recommendedName>
        <fullName evidence="3">Glycosyltransferase</fullName>
    </recommendedName>
</protein>
<proteinExistence type="predicted"/>